<reference evidence="3 4" key="1">
    <citation type="journal article" date="2024" name="Int. J. Syst. Evol. Microbiol.">
        <title>Virgibacillus tibetensis sp. nov., isolated from salt lake on the Tibetan Plateau of China.</title>
        <authorList>
            <person name="Phurbu D."/>
            <person name="Liu Z.-X."/>
            <person name="Wang R."/>
            <person name="Zheng Y.-Y."/>
            <person name="Liu H.-C."/>
            <person name="Zhou Y.-G."/>
            <person name="Yu Y.-J."/>
            <person name="Li A.-H."/>
        </authorList>
    </citation>
    <scope>NUCLEOTIDE SEQUENCE [LARGE SCALE GENOMIC DNA]</scope>
    <source>
        <strain evidence="3 4">C22-A2</strain>
    </source>
</reference>
<dbReference type="InterPro" id="IPR006626">
    <property type="entry name" value="PbH1"/>
</dbReference>
<dbReference type="GO" id="GO:0016787">
    <property type="term" value="F:hydrolase activity"/>
    <property type="evidence" value="ECO:0007669"/>
    <property type="project" value="UniProtKB-KW"/>
</dbReference>
<dbReference type="InterPro" id="IPR039448">
    <property type="entry name" value="Beta_helix"/>
</dbReference>
<evidence type="ECO:0000259" key="2">
    <source>
        <dbReference type="Pfam" id="PF13229"/>
    </source>
</evidence>
<organism evidence="3 4">
    <name type="scientific">Virgibacillus tibetensis</name>
    <dbReference type="NCBI Taxonomy" id="3042313"/>
    <lineage>
        <taxon>Bacteria</taxon>
        <taxon>Bacillati</taxon>
        <taxon>Bacillota</taxon>
        <taxon>Bacilli</taxon>
        <taxon>Bacillales</taxon>
        <taxon>Bacillaceae</taxon>
        <taxon>Virgibacillus</taxon>
    </lineage>
</organism>
<dbReference type="InterPro" id="IPR012334">
    <property type="entry name" value="Pectin_lyas_fold"/>
</dbReference>
<evidence type="ECO:0000313" key="3">
    <source>
        <dbReference type="EMBL" id="MEC5422132.1"/>
    </source>
</evidence>
<dbReference type="Gene3D" id="2.160.20.10">
    <property type="entry name" value="Single-stranded right-handed beta-helix, Pectin lyase-like"/>
    <property type="match status" value="1"/>
</dbReference>
<dbReference type="Pfam" id="PF13229">
    <property type="entry name" value="Beta_helix"/>
    <property type="match status" value="1"/>
</dbReference>
<keyword evidence="4" id="KW-1185">Reference proteome</keyword>
<gene>
    <name evidence="3" type="ORF">QGM71_01320</name>
</gene>
<dbReference type="SMART" id="SM00710">
    <property type="entry name" value="PbH1"/>
    <property type="match status" value="9"/>
</dbReference>
<sequence length="686" mass="75016">MAITNLFELKVDFKIKNTYTKMPEVVQNDSIRFVINITDDGKPLEEQSITYVSLASVRQGGTTVVTSGTLEDSKAIFDLGTSETERVGKVTAMVQLYDEENRISTVQFSYNVIKDPTGAGYEPSESEQTLIQVVMADAQTVMDNAQARIDELNGVDATQFYERQNEFESSLAEIATNVKIFGAKGDGITDDTESIQNAMDHVATAGGGTVYFPSGEYIVSATIKGNGDNISVIGEGYSSHINAQSDFSIFYSEGYDNLRWTKLRITGSRIDDTYAGYGHGIRVDNANNVLIENNYIEAIDGKGVHLSGFNTHNETLPQGVHDGWVINNYIDWCGDAIMVYNDGRRVEVAGNKIFRCTNIGIYIDDSHQQAGVEIPRKSTRINVENNVIENMIGTVGINLAGTDYSAARGNYIINGGQTTDPKKNVNGISIQTVQNHIPAEHNIIEGNTIVGHTNIAIDLIGASYNIIRNNNLIDNSLNRNSGGAQSISLQSNTIREVLFGSNHNIIENNKSFVGSTDSTLGTHVRIVDVDNTGNIIRFNKMDGGIYHVGDNGTDTMILENIFNGQMMDVVEGFKDGSYSSPSIHFTSDPDTGFYRRSDGELAFVSNGERTVYFRNGMTFLDGKDIQFGSGTGSRFGSSPAQKMAFWGAIPIAQPENIPQTSAATLVELEQEVNKLKFMLKKIGLMS</sequence>
<protein>
    <submittedName>
        <fullName evidence="3">Glycosyl hydrolase family 28-related protein</fullName>
    </submittedName>
</protein>
<dbReference type="Pfam" id="PF12708">
    <property type="entry name" value="Pect-lyase_RHGA_epim"/>
    <property type="match status" value="1"/>
</dbReference>
<keyword evidence="3" id="KW-0378">Hydrolase</keyword>
<dbReference type="Proteomes" id="UP001335737">
    <property type="component" value="Unassembled WGS sequence"/>
</dbReference>
<feature type="domain" description="Right handed beta helix" evidence="2">
    <location>
        <begin position="264"/>
        <end position="414"/>
    </location>
</feature>
<dbReference type="SUPFAM" id="SSF51126">
    <property type="entry name" value="Pectin lyase-like"/>
    <property type="match status" value="1"/>
</dbReference>
<name>A0ABU6KC81_9BACI</name>
<dbReference type="InterPro" id="IPR024535">
    <property type="entry name" value="RHGA/B-epi-like_pectate_lyase"/>
</dbReference>
<accession>A0ABU6KC81</accession>
<feature type="domain" description="Rhamnogalacturonase A/B/Epimerase-like pectate lyase" evidence="1">
    <location>
        <begin position="176"/>
        <end position="248"/>
    </location>
</feature>
<proteinExistence type="predicted"/>
<evidence type="ECO:0000259" key="1">
    <source>
        <dbReference type="Pfam" id="PF12708"/>
    </source>
</evidence>
<comment type="caution">
    <text evidence="3">The sequence shown here is derived from an EMBL/GenBank/DDBJ whole genome shotgun (WGS) entry which is preliminary data.</text>
</comment>
<evidence type="ECO:0000313" key="4">
    <source>
        <dbReference type="Proteomes" id="UP001335737"/>
    </source>
</evidence>
<dbReference type="RefSeq" id="WP_327605705.1">
    <property type="nucleotide sequence ID" value="NZ_JARZFX010000001.1"/>
</dbReference>
<dbReference type="InterPro" id="IPR011050">
    <property type="entry name" value="Pectin_lyase_fold/virulence"/>
</dbReference>
<dbReference type="EMBL" id="JARZFX010000001">
    <property type="protein sequence ID" value="MEC5422132.1"/>
    <property type="molecule type" value="Genomic_DNA"/>
</dbReference>